<dbReference type="OrthoDB" id="9814407at2"/>
<dbReference type="PANTHER" id="PTHR37828">
    <property type="entry name" value="GSR2449 PROTEIN"/>
    <property type="match status" value="1"/>
</dbReference>
<dbReference type="EMBL" id="AMSI01000006">
    <property type="protein sequence ID" value="EKF42379.1"/>
    <property type="molecule type" value="Genomic_DNA"/>
</dbReference>
<dbReference type="Proteomes" id="UP000007374">
    <property type="component" value="Unassembled WGS sequence"/>
</dbReference>
<dbReference type="SUPFAM" id="SSF54909">
    <property type="entry name" value="Dimeric alpha+beta barrel"/>
    <property type="match status" value="1"/>
</dbReference>
<dbReference type="eggNOG" id="COG2350">
    <property type="taxonomic scope" value="Bacteria"/>
</dbReference>
<dbReference type="InterPro" id="IPR011008">
    <property type="entry name" value="Dimeric_a/b-barrel"/>
</dbReference>
<dbReference type="RefSeq" id="WP_009450329.1">
    <property type="nucleotide sequence ID" value="NZ_AMSI01000006.1"/>
</dbReference>
<dbReference type="InterPro" id="IPR005545">
    <property type="entry name" value="YCII"/>
</dbReference>
<evidence type="ECO:0000259" key="2">
    <source>
        <dbReference type="Pfam" id="PF03795"/>
    </source>
</evidence>
<sequence length="94" mass="10451">MFFVSLTYRVPLEEVEPHMAGHMEWLKKYYDAGVFMASGRKVPRTGGVIFARGERAVLEACLAEDPFAIHKLADCEIVEFSVSTAIPGMEALKS</sequence>
<organism evidence="3 4">
    <name type="scientific">Nitratireductor indicus C115</name>
    <dbReference type="NCBI Taxonomy" id="1231190"/>
    <lineage>
        <taxon>Bacteria</taxon>
        <taxon>Pseudomonadati</taxon>
        <taxon>Pseudomonadota</taxon>
        <taxon>Alphaproteobacteria</taxon>
        <taxon>Hyphomicrobiales</taxon>
        <taxon>Phyllobacteriaceae</taxon>
        <taxon>Nitratireductor</taxon>
    </lineage>
</organism>
<dbReference type="Pfam" id="PF03795">
    <property type="entry name" value="YCII"/>
    <property type="match status" value="1"/>
</dbReference>
<protein>
    <submittedName>
        <fullName evidence="3">YCII-like protein</fullName>
    </submittedName>
</protein>
<dbReference type="STRING" id="721133.SAMN05216176_10626"/>
<keyword evidence="4" id="KW-1185">Reference proteome</keyword>
<dbReference type="PATRIC" id="fig|1231190.3.peg.2086"/>
<comment type="similarity">
    <text evidence="1">Belongs to the YciI family.</text>
</comment>
<evidence type="ECO:0000256" key="1">
    <source>
        <dbReference type="ARBA" id="ARBA00007689"/>
    </source>
</evidence>
<gene>
    <name evidence="3" type="ORF">NA8A_09968</name>
</gene>
<accession>K2NWZ2</accession>
<feature type="domain" description="YCII-related" evidence="2">
    <location>
        <begin position="1"/>
        <end position="80"/>
    </location>
</feature>
<comment type="caution">
    <text evidence="3">The sequence shown here is derived from an EMBL/GenBank/DDBJ whole genome shotgun (WGS) entry which is preliminary data.</text>
</comment>
<evidence type="ECO:0000313" key="4">
    <source>
        <dbReference type="Proteomes" id="UP000007374"/>
    </source>
</evidence>
<reference evidence="3 4" key="1">
    <citation type="journal article" date="2012" name="J. Bacteriol.">
        <title>Genome Sequence of Nitratireductor indicus Type Strain C115.</title>
        <authorList>
            <person name="Lai Q."/>
            <person name="Li G."/>
            <person name="Yu Z."/>
            <person name="Shao Z."/>
        </authorList>
    </citation>
    <scope>NUCLEOTIDE SEQUENCE [LARGE SCALE GENOMIC DNA]</scope>
    <source>
        <strain evidence="3 4">C115</strain>
    </source>
</reference>
<dbReference type="PANTHER" id="PTHR37828:SF1">
    <property type="entry name" value="YCII-RELATED DOMAIN-CONTAINING PROTEIN"/>
    <property type="match status" value="1"/>
</dbReference>
<dbReference type="AlphaFoldDB" id="K2NWZ2"/>
<proteinExistence type="inferred from homology"/>
<name>K2NWZ2_9HYPH</name>
<evidence type="ECO:0000313" key="3">
    <source>
        <dbReference type="EMBL" id="EKF42379.1"/>
    </source>
</evidence>